<evidence type="ECO:0008006" key="4">
    <source>
        <dbReference type="Google" id="ProtNLM"/>
    </source>
</evidence>
<dbReference type="Proteomes" id="UP000076630">
    <property type="component" value="Unassembled WGS sequence"/>
</dbReference>
<dbReference type="EMBL" id="LQNU01000050">
    <property type="protein sequence ID" value="KZE81886.1"/>
    <property type="molecule type" value="Genomic_DNA"/>
</dbReference>
<keyword evidence="1" id="KW-0812">Transmembrane</keyword>
<protein>
    <recommendedName>
        <fullName evidence="4">DoxX protein</fullName>
    </recommendedName>
</protein>
<gene>
    <name evidence="2" type="ORF">AV926_00840</name>
</gene>
<reference evidence="2 3" key="1">
    <citation type="submission" date="2016-01" db="EMBL/GenBank/DDBJ databases">
        <title>Whole genome sequencing of Myroides marinus L41.</title>
        <authorList>
            <person name="Hong K.W."/>
        </authorList>
    </citation>
    <scope>NUCLEOTIDE SEQUENCE [LARGE SCALE GENOMIC DNA]</scope>
    <source>
        <strain evidence="2 3">L41</strain>
    </source>
</reference>
<dbReference type="AlphaFoldDB" id="A0A161U804"/>
<evidence type="ECO:0000313" key="2">
    <source>
        <dbReference type="EMBL" id="KZE81886.1"/>
    </source>
</evidence>
<name>A0A161U804_9FLAO</name>
<organism evidence="2 3">
    <name type="scientific">Myroides marinus</name>
    <dbReference type="NCBI Taxonomy" id="703342"/>
    <lineage>
        <taxon>Bacteria</taxon>
        <taxon>Pseudomonadati</taxon>
        <taxon>Bacteroidota</taxon>
        <taxon>Flavobacteriia</taxon>
        <taxon>Flavobacteriales</taxon>
        <taxon>Flavobacteriaceae</taxon>
        <taxon>Myroides</taxon>
    </lineage>
</organism>
<keyword evidence="1" id="KW-0472">Membrane</keyword>
<sequence length="146" mass="16128">MKTTITQLFLRIAISISFLSAVGDRLGYWGKPGELNVSWGNWENFLAYSNSLNSFFSPSYGQVLALLATLSEITLAVMLLIGFKIKHSAIASGILLTLFAVAMSLSIGIKVSFDYSVWIGVSACFLLSGITYYPYSLDSYWAKKRK</sequence>
<comment type="caution">
    <text evidence="2">The sequence shown here is derived from an EMBL/GenBank/DDBJ whole genome shotgun (WGS) entry which is preliminary data.</text>
</comment>
<feature type="transmembrane region" description="Helical" evidence="1">
    <location>
        <begin position="115"/>
        <end position="135"/>
    </location>
</feature>
<keyword evidence="3" id="KW-1185">Reference proteome</keyword>
<feature type="transmembrane region" description="Helical" evidence="1">
    <location>
        <begin position="90"/>
        <end position="109"/>
    </location>
</feature>
<feature type="transmembrane region" description="Helical" evidence="1">
    <location>
        <begin position="60"/>
        <end position="83"/>
    </location>
</feature>
<proteinExistence type="predicted"/>
<keyword evidence="1" id="KW-1133">Transmembrane helix</keyword>
<evidence type="ECO:0000313" key="3">
    <source>
        <dbReference type="Proteomes" id="UP000076630"/>
    </source>
</evidence>
<dbReference type="RefSeq" id="WP_038987723.1">
    <property type="nucleotide sequence ID" value="NZ_JACAJR010000021.1"/>
</dbReference>
<accession>A0A161U804</accession>
<evidence type="ECO:0000256" key="1">
    <source>
        <dbReference type="SAM" id="Phobius"/>
    </source>
</evidence>